<comment type="caution">
    <text evidence="1">The sequence shown here is derived from an EMBL/GenBank/DDBJ whole genome shotgun (WGS) entry which is preliminary data.</text>
</comment>
<protein>
    <submittedName>
        <fullName evidence="1">Uncharacterized protein</fullName>
    </submittedName>
</protein>
<sequence length="81" mass="9199">MVAELGLATEIKLDYRADFEVSGRRMLIPAKEIEEAIRELMEDSEQRKKVKEMSEIGKEALKEGVGSSYLSLGQFIHDILQ</sequence>
<reference evidence="2" key="1">
    <citation type="journal article" date="2023" name="Front. Plant Sci.">
        <title>Chromosomal-level genome assembly of Melastoma candidum provides insights into trichome evolution.</title>
        <authorList>
            <person name="Zhong Y."/>
            <person name="Wu W."/>
            <person name="Sun C."/>
            <person name="Zou P."/>
            <person name="Liu Y."/>
            <person name="Dai S."/>
            <person name="Zhou R."/>
        </authorList>
    </citation>
    <scope>NUCLEOTIDE SEQUENCE [LARGE SCALE GENOMIC DNA]</scope>
</reference>
<accession>A0ACB9S1H4</accession>
<evidence type="ECO:0000313" key="1">
    <source>
        <dbReference type="EMBL" id="KAI4385138.1"/>
    </source>
</evidence>
<keyword evidence="2" id="KW-1185">Reference proteome</keyword>
<name>A0ACB9S1H4_9MYRT</name>
<dbReference type="Proteomes" id="UP001057402">
    <property type="component" value="Chromosome 2"/>
</dbReference>
<gene>
    <name evidence="1" type="ORF">MLD38_003197</name>
</gene>
<evidence type="ECO:0000313" key="2">
    <source>
        <dbReference type="Proteomes" id="UP001057402"/>
    </source>
</evidence>
<proteinExistence type="predicted"/>
<dbReference type="EMBL" id="CM042881">
    <property type="protein sequence ID" value="KAI4385138.1"/>
    <property type="molecule type" value="Genomic_DNA"/>
</dbReference>
<organism evidence="1 2">
    <name type="scientific">Melastoma candidum</name>
    <dbReference type="NCBI Taxonomy" id="119954"/>
    <lineage>
        <taxon>Eukaryota</taxon>
        <taxon>Viridiplantae</taxon>
        <taxon>Streptophyta</taxon>
        <taxon>Embryophyta</taxon>
        <taxon>Tracheophyta</taxon>
        <taxon>Spermatophyta</taxon>
        <taxon>Magnoliopsida</taxon>
        <taxon>eudicotyledons</taxon>
        <taxon>Gunneridae</taxon>
        <taxon>Pentapetalae</taxon>
        <taxon>rosids</taxon>
        <taxon>malvids</taxon>
        <taxon>Myrtales</taxon>
        <taxon>Melastomataceae</taxon>
        <taxon>Melastomatoideae</taxon>
        <taxon>Melastomateae</taxon>
        <taxon>Melastoma</taxon>
    </lineage>
</organism>